<protein>
    <submittedName>
        <fullName evidence="4">Autotransporter</fullName>
    </submittedName>
</protein>
<dbReference type="InterPro" id="IPR005546">
    <property type="entry name" value="Autotransporte_beta"/>
</dbReference>
<dbReference type="InterPro" id="IPR012332">
    <property type="entry name" value="Autotransporter_pectin_lyase_C"/>
</dbReference>
<dbReference type="CDD" id="cd01344">
    <property type="entry name" value="PL2_Passenger_AT"/>
    <property type="match status" value="1"/>
</dbReference>
<evidence type="ECO:0000313" key="5">
    <source>
        <dbReference type="Proteomes" id="UP000641137"/>
    </source>
</evidence>
<dbReference type="AlphaFoldDB" id="A0A8J3DEL8"/>
<reference evidence="4" key="2">
    <citation type="submission" date="2020-09" db="EMBL/GenBank/DDBJ databases">
        <authorList>
            <person name="Sun Q."/>
            <person name="Kim S."/>
        </authorList>
    </citation>
    <scope>NUCLEOTIDE SEQUENCE</scope>
    <source>
        <strain evidence="4">KCTC 42097</strain>
    </source>
</reference>
<keyword evidence="2" id="KW-0732">Signal</keyword>
<comment type="caution">
    <text evidence="4">The sequence shown here is derived from an EMBL/GenBank/DDBJ whole genome shotgun (WGS) entry which is preliminary data.</text>
</comment>
<dbReference type="Pfam" id="PF18883">
    <property type="entry name" value="AC_1"/>
    <property type="match status" value="1"/>
</dbReference>
<dbReference type="NCBIfam" id="TIGR01414">
    <property type="entry name" value="autotrans_barl"/>
    <property type="match status" value="1"/>
</dbReference>
<dbReference type="PANTHER" id="PTHR35037:SF3">
    <property type="entry name" value="C-TERMINAL REGION OF AIDA-LIKE PROTEIN"/>
    <property type="match status" value="1"/>
</dbReference>
<keyword evidence="5" id="KW-1185">Reference proteome</keyword>
<evidence type="ECO:0000259" key="3">
    <source>
        <dbReference type="PROSITE" id="PS51208"/>
    </source>
</evidence>
<dbReference type="SUPFAM" id="SSF103515">
    <property type="entry name" value="Autotransporter"/>
    <property type="match status" value="1"/>
</dbReference>
<feature type="domain" description="Autotransporter" evidence="3">
    <location>
        <begin position="577"/>
        <end position="854"/>
    </location>
</feature>
<name>A0A8J3DEL8_9HYPH</name>
<dbReference type="InterPro" id="IPR043990">
    <property type="entry name" value="AC_1"/>
</dbReference>
<dbReference type="Gene3D" id="2.40.128.130">
    <property type="entry name" value="Autotransporter beta-domain"/>
    <property type="match status" value="1"/>
</dbReference>
<evidence type="ECO:0000256" key="2">
    <source>
        <dbReference type="SAM" id="SignalP"/>
    </source>
</evidence>
<dbReference type="EMBL" id="BMZO01000002">
    <property type="protein sequence ID" value="GHC63864.1"/>
    <property type="molecule type" value="Genomic_DNA"/>
</dbReference>
<organism evidence="4 5">
    <name type="scientific">Limoniibacter endophyticus</name>
    <dbReference type="NCBI Taxonomy" id="1565040"/>
    <lineage>
        <taxon>Bacteria</taxon>
        <taxon>Pseudomonadati</taxon>
        <taxon>Pseudomonadota</taxon>
        <taxon>Alphaproteobacteria</taxon>
        <taxon>Hyphomicrobiales</taxon>
        <taxon>Bartonellaceae</taxon>
        <taxon>Limoniibacter</taxon>
    </lineage>
</organism>
<sequence>MLALLSASALVSPAAMTAASAACGPVPGVPNSYVCDSGILTGNLNMPSGNNTLLFPEGSTGTIEGNVTSGPGADSIIIYSGTITGAVNQGDGIDVFIMYGGSIGSLNQSEALDEFYMYGGRIVGNFSSGDYGEQHGGQIGSVSLLAANNVYIMTDGIIDGTLSAGFGHDTITISGGSIGNRISLSNGNDIINLSGGSVANGILMGNQDDVLNWSGGTVGGSITLGPDNDTARLTGLTDANMPNLSSLTGDVGDDSLILNNVTLSRASIFSQFETVVVTNSSTLGFDGTLVLGDAGTQTGTMTIDAGSTLVGSESTVGGITSFTAGALATINNSGTIDLTRNGSGSSDVFTIAGNYVGNGASLLLQTVLGNDTSPSDKLVISNGAATGSTAITVQNVGGAGGLTTGNGILVVEAINGGTTATGAFGLSGSVSAGAYDYALFRGGVTTDSVENWYLRSSIVTPPPPVAPTDPVVPTPEPAPPPPPAPGVVNPPVPVASVTMPPPTPGASVAAPVLVVPPAPPPTPDNPAPEAPAPHYEPIPLYRVEAPTYAAIPPAAYELALATLGTFHERRGSSDFLASGHAPVAWSRVFGQSTDASWSGGASPSLNGDLFGIQAGLDLMGWEWQNGQRSQLGLFGGYAKLDGDLKGFAMGWNNLDVGTLDIDATSLGLTFTHFTPQGWYVDAVAMYSWFGGEVNSRRDIGIDIDGGGVMLSLEGGHRFSLNENWALLPNAQLIWQDLSIDSASDRISTIAFPDNNGFTGRLGLRLEGDRLWSGAHIRPNLELNLWHSFEDRAEVRMDADRIFTDLSGTSLEIGAGFAADLNEKTSLFGKVDYTFDVDGSDRDSFGGNLGLSFKW</sequence>
<feature type="compositionally biased region" description="Pro residues" evidence="1">
    <location>
        <begin position="460"/>
        <end position="483"/>
    </location>
</feature>
<dbReference type="InterPro" id="IPR036709">
    <property type="entry name" value="Autotransporte_beta_dom_sf"/>
</dbReference>
<feature type="region of interest" description="Disordered" evidence="1">
    <location>
        <begin position="459"/>
        <end position="483"/>
    </location>
</feature>
<dbReference type="Proteomes" id="UP000641137">
    <property type="component" value="Unassembled WGS sequence"/>
</dbReference>
<dbReference type="PROSITE" id="PS51208">
    <property type="entry name" value="AUTOTRANSPORTER"/>
    <property type="match status" value="1"/>
</dbReference>
<accession>A0A8J3DEL8</accession>
<proteinExistence type="predicted"/>
<dbReference type="GO" id="GO:0019867">
    <property type="term" value="C:outer membrane"/>
    <property type="evidence" value="ECO:0007669"/>
    <property type="project" value="InterPro"/>
</dbReference>
<dbReference type="SMART" id="SM00869">
    <property type="entry name" value="Autotransporter"/>
    <property type="match status" value="1"/>
</dbReference>
<evidence type="ECO:0000313" key="4">
    <source>
        <dbReference type="EMBL" id="GHC63864.1"/>
    </source>
</evidence>
<evidence type="ECO:0000256" key="1">
    <source>
        <dbReference type="SAM" id="MobiDB-lite"/>
    </source>
</evidence>
<feature type="signal peptide" evidence="2">
    <location>
        <begin position="1"/>
        <end position="21"/>
    </location>
</feature>
<dbReference type="InterPro" id="IPR011050">
    <property type="entry name" value="Pectin_lyase_fold/virulence"/>
</dbReference>
<gene>
    <name evidence="4" type="ORF">GCM10010136_05480</name>
</gene>
<dbReference type="InterPro" id="IPR006315">
    <property type="entry name" value="OM_autotransptr_brl_dom"/>
</dbReference>
<dbReference type="Pfam" id="PF03797">
    <property type="entry name" value="Autotransporter"/>
    <property type="match status" value="1"/>
</dbReference>
<dbReference type="PANTHER" id="PTHR35037">
    <property type="entry name" value="C-TERMINAL REGION OF AIDA-LIKE PROTEIN"/>
    <property type="match status" value="1"/>
</dbReference>
<dbReference type="InterPro" id="IPR051551">
    <property type="entry name" value="Autotransporter_adhesion"/>
</dbReference>
<feature type="chain" id="PRO_5035311786" evidence="2">
    <location>
        <begin position="22"/>
        <end position="854"/>
    </location>
</feature>
<dbReference type="Gene3D" id="2.160.20.20">
    <property type="match status" value="1"/>
</dbReference>
<reference evidence="4" key="1">
    <citation type="journal article" date="2014" name="Int. J. Syst. Evol. Microbiol.">
        <title>Complete genome sequence of Corynebacterium casei LMG S-19264T (=DSM 44701T), isolated from a smear-ripened cheese.</title>
        <authorList>
            <consortium name="US DOE Joint Genome Institute (JGI-PGF)"/>
            <person name="Walter F."/>
            <person name="Albersmeier A."/>
            <person name="Kalinowski J."/>
            <person name="Ruckert C."/>
        </authorList>
    </citation>
    <scope>NUCLEOTIDE SEQUENCE</scope>
    <source>
        <strain evidence="4">KCTC 42097</strain>
    </source>
</reference>
<dbReference type="SUPFAM" id="SSF51126">
    <property type="entry name" value="Pectin lyase-like"/>
    <property type="match status" value="1"/>
</dbReference>